<dbReference type="Proteomes" id="UP000251571">
    <property type="component" value="Unassembled WGS sequence"/>
</dbReference>
<dbReference type="AlphaFoldDB" id="A0A2Y9B7I7"/>
<dbReference type="EMBL" id="QGDJ01000020">
    <property type="protein sequence ID" value="PWJ11187.1"/>
    <property type="molecule type" value="Genomic_DNA"/>
</dbReference>
<evidence type="ECO:0000313" key="4">
    <source>
        <dbReference type="Proteomes" id="UP000245839"/>
    </source>
</evidence>
<organism evidence="3 5">
    <name type="scientific">Jannaschia seohaensis</name>
    <dbReference type="NCBI Taxonomy" id="475081"/>
    <lineage>
        <taxon>Bacteria</taxon>
        <taxon>Pseudomonadati</taxon>
        <taxon>Pseudomonadota</taxon>
        <taxon>Alphaproteobacteria</taxon>
        <taxon>Rhodobacterales</taxon>
        <taxon>Roseobacteraceae</taxon>
        <taxon>Jannaschia</taxon>
    </lineage>
</organism>
<protein>
    <submittedName>
        <fullName evidence="3">Uncharacterized protein</fullName>
    </submittedName>
</protein>
<dbReference type="RefSeq" id="WP_146204916.1">
    <property type="nucleotide sequence ID" value="NZ_QGDJ01000020.1"/>
</dbReference>
<keyword evidence="4" id="KW-1185">Reference proteome</keyword>
<dbReference type="Proteomes" id="UP000245839">
    <property type="component" value="Unassembled WGS sequence"/>
</dbReference>
<accession>A0A2Y9B7I7</accession>
<gene>
    <name evidence="2" type="ORF">BCF38_12031</name>
    <name evidence="3" type="ORF">SAMN05421539_12031</name>
</gene>
<proteinExistence type="predicted"/>
<feature type="compositionally biased region" description="Basic and acidic residues" evidence="1">
    <location>
        <begin position="1"/>
        <end position="18"/>
    </location>
</feature>
<dbReference type="EMBL" id="UETC01000020">
    <property type="protein sequence ID" value="SSA51488.1"/>
    <property type="molecule type" value="Genomic_DNA"/>
</dbReference>
<sequence length="76" mass="7983">MPPQSDAHRTGAFHRIDTPEGAEARVAPEASAHDAAPAKHAEHMAVLYLVARSSMATGSIPPSGPRARCRARAPAF</sequence>
<feature type="compositionally biased region" description="Basic residues" evidence="1">
    <location>
        <begin position="67"/>
        <end position="76"/>
    </location>
</feature>
<reference evidence="3 5" key="1">
    <citation type="submission" date="2016-10" db="EMBL/GenBank/DDBJ databases">
        <authorList>
            <person name="Cai Z."/>
        </authorList>
    </citation>
    <scope>NUCLEOTIDE SEQUENCE [LARGE SCALE GENOMIC DNA]</scope>
    <source>
        <strain evidence="3 5">DSM 25227</strain>
    </source>
</reference>
<reference evidence="2 4" key="2">
    <citation type="submission" date="2018-03" db="EMBL/GenBank/DDBJ databases">
        <title>Genomic Encyclopedia of Archaeal and Bacterial Type Strains, Phase II (KMG-II): from individual species to whole genera.</title>
        <authorList>
            <person name="Goeker M."/>
        </authorList>
    </citation>
    <scope>NUCLEOTIDE SEQUENCE [LARGE SCALE GENOMIC DNA]</scope>
    <source>
        <strain evidence="2 4">DSM 25227</strain>
    </source>
</reference>
<name>A0A2Y9B7I7_9RHOB</name>
<feature type="region of interest" description="Disordered" evidence="1">
    <location>
        <begin position="57"/>
        <end position="76"/>
    </location>
</feature>
<evidence type="ECO:0000313" key="5">
    <source>
        <dbReference type="Proteomes" id="UP000251571"/>
    </source>
</evidence>
<evidence type="ECO:0000313" key="3">
    <source>
        <dbReference type="EMBL" id="SSA51488.1"/>
    </source>
</evidence>
<evidence type="ECO:0000313" key="2">
    <source>
        <dbReference type="EMBL" id="PWJ11187.1"/>
    </source>
</evidence>
<evidence type="ECO:0000256" key="1">
    <source>
        <dbReference type="SAM" id="MobiDB-lite"/>
    </source>
</evidence>
<feature type="region of interest" description="Disordered" evidence="1">
    <location>
        <begin position="1"/>
        <end position="38"/>
    </location>
</feature>